<feature type="compositionally biased region" description="Basic and acidic residues" evidence="1">
    <location>
        <begin position="208"/>
        <end position="217"/>
    </location>
</feature>
<dbReference type="EMBL" id="CAICTM010000294">
    <property type="protein sequence ID" value="CAB9507170.1"/>
    <property type="molecule type" value="Genomic_DNA"/>
</dbReference>
<keyword evidence="4" id="KW-1185">Reference proteome</keyword>
<feature type="compositionally biased region" description="Low complexity" evidence="1">
    <location>
        <begin position="193"/>
        <end position="206"/>
    </location>
</feature>
<proteinExistence type="predicted"/>
<feature type="compositionally biased region" description="Basic residues" evidence="1">
    <location>
        <begin position="918"/>
        <end position="928"/>
    </location>
</feature>
<evidence type="ECO:0000256" key="1">
    <source>
        <dbReference type="SAM" id="MobiDB-lite"/>
    </source>
</evidence>
<evidence type="ECO:0000313" key="4">
    <source>
        <dbReference type="Proteomes" id="UP001153069"/>
    </source>
</evidence>
<accession>A0A9N8DUY9</accession>
<feature type="transmembrane region" description="Helical" evidence="2">
    <location>
        <begin position="691"/>
        <end position="711"/>
    </location>
</feature>
<feature type="transmembrane region" description="Helical" evidence="2">
    <location>
        <begin position="609"/>
        <end position="628"/>
    </location>
</feature>
<gene>
    <name evidence="3" type="ORF">SEMRO_295_G110490.1</name>
</gene>
<feature type="transmembrane region" description="Helical" evidence="2">
    <location>
        <begin position="579"/>
        <end position="597"/>
    </location>
</feature>
<organism evidence="3 4">
    <name type="scientific">Seminavis robusta</name>
    <dbReference type="NCBI Taxonomy" id="568900"/>
    <lineage>
        <taxon>Eukaryota</taxon>
        <taxon>Sar</taxon>
        <taxon>Stramenopiles</taxon>
        <taxon>Ochrophyta</taxon>
        <taxon>Bacillariophyta</taxon>
        <taxon>Bacillariophyceae</taxon>
        <taxon>Bacillariophycidae</taxon>
        <taxon>Naviculales</taxon>
        <taxon>Naviculaceae</taxon>
        <taxon>Seminavis</taxon>
    </lineage>
</organism>
<feature type="region of interest" description="Disordered" evidence="1">
    <location>
        <begin position="892"/>
        <end position="928"/>
    </location>
</feature>
<feature type="compositionally biased region" description="Basic and acidic residues" evidence="1">
    <location>
        <begin position="92"/>
        <end position="112"/>
    </location>
</feature>
<feature type="transmembrane region" description="Helical" evidence="2">
    <location>
        <begin position="524"/>
        <end position="543"/>
    </location>
</feature>
<evidence type="ECO:0000313" key="3">
    <source>
        <dbReference type="EMBL" id="CAB9507170.1"/>
    </source>
</evidence>
<dbReference type="OrthoDB" id="47211at2759"/>
<protein>
    <recommendedName>
        <fullName evidence="5">Transmembrane protein</fullName>
    </recommendedName>
</protein>
<feature type="compositionally biased region" description="Basic and acidic residues" evidence="1">
    <location>
        <begin position="229"/>
        <end position="239"/>
    </location>
</feature>
<name>A0A9N8DUY9_9STRA</name>
<sequence length="928" mass="104852">MSAVAKAKNAAVSSKDVNFPKEDVSFSFLQAPSLDLHFASTRSSFSEGINKPPVNQDEKAQSSLPDLACYHEQNQHFLEHGGMLHKMTLEETAERERQRLTKQRQEKDRAESKPSNMMTPAFVFRLNKPHAGKPVIAPSAGNVPPRMRHLEPIGDDDTWSEVVSVSSSGYCLSGSRNNSSVDFRVLAREPHSEQSSGNFNNSSGQGTKDNRDDEKYISSESSVGSPGKNIEKLTRDLCKRFPQPDQPAEQREGSVQSDDAVVLLPEYPEGTIEKKSKHRKPKKKKSHRSKKGEASYEIDIRQAKRIELKAKESKKTKKKWRDEKEEKYLQRYLTELECDRQMLMAEWQQEYDNAGGVNEDYNSFFSSVYASENCCRQCVDPLIQSVMTFLSFAEVFISNMPLTVGAVGLSWVTQGTIWFKFMEENIDACVPARYNSDRCTFGEFPGCFECDRSNPTYIAALSFHYFCHSVAFTCVLLFLLKVVLAWRVVADELSNPATSSPMGIVCITAECIFAGIFGKVGESIVLGVSIFHVLFSFWFLYSAIFKFRLLPDPSWYPNCIGLAYAAVKSWLYFPRVGKAFMALCMFYFFTMFFVGSIRVVTNQKIAAPVCFIGLSAPSITMYAMTILAQPSRHREEVIEADPSLMQHFELIHHDLYVPVMHGMMVFSLMGMASALHSLWTRWPTFKYKAFSPAHFAFIFPILSHTNAVQAYRSGVDTFAGIPIGSPFKIALFNYWFICLIAGTVANFIFTTKYVRRLPKWTKIDVSDEYDPPTSPSHTVVHEVMYESDAHESVLSQHFVSPAVLQANETGSLVRLQRGTEDWKKFGPYVRTRKVMSYGFDLTMTDAELRRERAELLHWVAVNAPRTRNRTLSHNEAFQSLLSSVMEEGDTGRLVPYGSLSGGNANEEREGSPPLNGGKHSRSHTFHHF</sequence>
<feature type="transmembrane region" description="Helical" evidence="2">
    <location>
        <begin position="457"/>
        <end position="480"/>
    </location>
</feature>
<keyword evidence="2" id="KW-0812">Transmembrane</keyword>
<evidence type="ECO:0000256" key="2">
    <source>
        <dbReference type="SAM" id="Phobius"/>
    </source>
</evidence>
<keyword evidence="2" id="KW-0472">Membrane</keyword>
<feature type="transmembrane region" description="Helical" evidence="2">
    <location>
        <begin position="501"/>
        <end position="518"/>
    </location>
</feature>
<feature type="region of interest" description="Disordered" evidence="1">
    <location>
        <begin position="189"/>
        <end position="295"/>
    </location>
</feature>
<reference evidence="3" key="1">
    <citation type="submission" date="2020-06" db="EMBL/GenBank/DDBJ databases">
        <authorList>
            <consortium name="Plant Systems Biology data submission"/>
        </authorList>
    </citation>
    <scope>NUCLEOTIDE SEQUENCE</scope>
    <source>
        <strain evidence="3">D6</strain>
    </source>
</reference>
<keyword evidence="2" id="KW-1133">Transmembrane helix</keyword>
<feature type="region of interest" description="Disordered" evidence="1">
    <location>
        <begin position="92"/>
        <end position="116"/>
    </location>
</feature>
<evidence type="ECO:0008006" key="5">
    <source>
        <dbReference type="Google" id="ProtNLM"/>
    </source>
</evidence>
<feature type="compositionally biased region" description="Basic residues" evidence="1">
    <location>
        <begin position="275"/>
        <end position="290"/>
    </location>
</feature>
<dbReference type="Proteomes" id="UP001153069">
    <property type="component" value="Unassembled WGS sequence"/>
</dbReference>
<feature type="transmembrane region" description="Helical" evidence="2">
    <location>
        <begin position="655"/>
        <end position="679"/>
    </location>
</feature>
<dbReference type="AlphaFoldDB" id="A0A9N8DUY9"/>
<feature type="transmembrane region" description="Helical" evidence="2">
    <location>
        <begin position="731"/>
        <end position="749"/>
    </location>
</feature>
<comment type="caution">
    <text evidence="3">The sequence shown here is derived from an EMBL/GenBank/DDBJ whole genome shotgun (WGS) entry which is preliminary data.</text>
</comment>